<protein>
    <submittedName>
        <fullName evidence="1">Uncharacterized protein</fullName>
    </submittedName>
</protein>
<proteinExistence type="predicted"/>
<evidence type="ECO:0000313" key="2">
    <source>
        <dbReference type="Proteomes" id="UP000031549"/>
    </source>
</evidence>
<dbReference type="EMBL" id="JTCM02000209">
    <property type="protein sequence ID" value="NEU77475.1"/>
    <property type="molecule type" value="Genomic_DNA"/>
</dbReference>
<keyword evidence="2" id="KW-1185">Reference proteome</keyword>
<gene>
    <name evidence="1" type="ORF">PI95_034735</name>
</gene>
<dbReference type="AlphaFoldDB" id="A0A846HJF7"/>
<dbReference type="Proteomes" id="UP000031549">
    <property type="component" value="Unassembled WGS sequence"/>
</dbReference>
<comment type="caution">
    <text evidence="1">The sequence shown here is derived from an EMBL/GenBank/DDBJ whole genome shotgun (WGS) entry which is preliminary data.</text>
</comment>
<name>A0A846HJF7_9CYAN</name>
<sequence length="415" mass="45997">MVEAAFSKASEYLETARNSTAQSEQLPLAAALHNISHTEESHLYQGRKKASVAFVAFPDQIIRQLKELQFTNLSVVGTHQPSSEHNGRNWHGEEVSIKIELDADPRDPNISQRWVIAEGKKLAMFNSESPQLPTGTEAVATITSPPSASVIITSSKGNQLKVGQIKKYALSDRSFQGESYTISIGFKSNSDHRKPPTPLALVNGKVLGVIDKDSFAVLSEKVQAANQSIESLKFNATIQFAPATTAHLIIDPTTVRYPEEWTNKDATQEREIIKAELDNEAQGVNANTHMTQESQMIKTELLIDTTPTSNEPTEPNPTPTIIREKWEQNLITASIKAIRALPHNQNAIIQTAPVGSKHTAIYSTSNNTLQIINDQQQVVYQATRDQRATINYLTEKQKSYWQTSTGKNQQSQSER</sequence>
<reference evidence="1 2" key="1">
    <citation type="journal article" date="2015" name="Genome Announc.">
        <title>Draft Genome Sequence of Cyanobacterium Hassallia byssoidea Strain VB512170, Isolated from Monuments in India.</title>
        <authorList>
            <person name="Singh D."/>
            <person name="Chandrababunaidu M.M."/>
            <person name="Panda A."/>
            <person name="Sen D."/>
            <person name="Bhattacharyya S."/>
            <person name="Adhikary S.P."/>
            <person name="Tripathy S."/>
        </authorList>
    </citation>
    <scope>NUCLEOTIDE SEQUENCE [LARGE SCALE GENOMIC DNA]</scope>
    <source>
        <strain evidence="1 2">VB512170</strain>
    </source>
</reference>
<dbReference type="RefSeq" id="WP_039754922.1">
    <property type="nucleotide sequence ID" value="NZ_JTCM02000209.1"/>
</dbReference>
<accession>A0A846HJF7</accession>
<evidence type="ECO:0000313" key="1">
    <source>
        <dbReference type="EMBL" id="NEU77475.1"/>
    </source>
</evidence>
<organism evidence="1 2">
    <name type="scientific">Hassallia byssoidea VB512170</name>
    <dbReference type="NCBI Taxonomy" id="1304833"/>
    <lineage>
        <taxon>Bacteria</taxon>
        <taxon>Bacillati</taxon>
        <taxon>Cyanobacteriota</taxon>
        <taxon>Cyanophyceae</taxon>
        <taxon>Nostocales</taxon>
        <taxon>Tolypothrichaceae</taxon>
        <taxon>Hassallia</taxon>
    </lineage>
</organism>